<feature type="region of interest" description="Disordered" evidence="1">
    <location>
        <begin position="117"/>
        <end position="136"/>
    </location>
</feature>
<dbReference type="GeneID" id="92029232"/>
<reference evidence="2 3" key="1">
    <citation type="submission" date="2024-04" db="EMBL/GenBank/DDBJ databases">
        <title>Phyllosticta paracitricarpa is synonymous to the EU quarantine fungus P. citricarpa based on phylogenomic analyses.</title>
        <authorList>
            <consortium name="Lawrence Berkeley National Laboratory"/>
            <person name="Van ingen-buijs V.A."/>
            <person name="Van westerhoven A.C."/>
            <person name="Haridas S."/>
            <person name="Skiadas P."/>
            <person name="Martin F."/>
            <person name="Groenewald J.Z."/>
            <person name="Crous P.W."/>
            <person name="Seidl M.F."/>
        </authorList>
    </citation>
    <scope>NUCLEOTIDE SEQUENCE [LARGE SCALE GENOMIC DNA]</scope>
    <source>
        <strain evidence="2 3">CPC 17464</strain>
    </source>
</reference>
<dbReference type="Proteomes" id="UP001360953">
    <property type="component" value="Unassembled WGS sequence"/>
</dbReference>
<evidence type="ECO:0000256" key="1">
    <source>
        <dbReference type="SAM" id="MobiDB-lite"/>
    </source>
</evidence>
<feature type="region of interest" description="Disordered" evidence="1">
    <location>
        <begin position="1"/>
        <end position="22"/>
    </location>
</feature>
<dbReference type="EMBL" id="JBBPEH010000001">
    <property type="protein sequence ID" value="KAK7544951.1"/>
    <property type="molecule type" value="Genomic_DNA"/>
</dbReference>
<evidence type="ECO:0000313" key="3">
    <source>
        <dbReference type="Proteomes" id="UP001360953"/>
    </source>
</evidence>
<gene>
    <name evidence="2" type="ORF">J3D65DRAFT_44898</name>
</gene>
<proteinExistence type="predicted"/>
<keyword evidence="3" id="KW-1185">Reference proteome</keyword>
<protein>
    <submittedName>
        <fullName evidence="2">Uncharacterized protein</fullName>
    </submittedName>
</protein>
<accession>A0ABR1MCM8</accession>
<comment type="caution">
    <text evidence="2">The sequence shown here is derived from an EMBL/GenBank/DDBJ whole genome shotgun (WGS) entry which is preliminary data.</text>
</comment>
<sequence length="175" mass="19475">MKRNTKPQAFKTPASSSSETDSHALETPALFVSVTPVICSCRAELGGPARPVGCPVIGGKPAEGWKKGRTARVVALVVVLWIVWRRGPFPRPGDRSRRCVRIGCTWSSTIRWAREREGRRGGGEGRKKGQMDCGWNGVGQRATRVENCERKRERREADVFFKDSEAARQIGREAR</sequence>
<dbReference type="RefSeq" id="XP_066660186.1">
    <property type="nucleotide sequence ID" value="XM_066796326.1"/>
</dbReference>
<organism evidence="2 3">
    <name type="scientific">Phyllosticta citribraziliensis</name>
    <dbReference type="NCBI Taxonomy" id="989973"/>
    <lineage>
        <taxon>Eukaryota</taxon>
        <taxon>Fungi</taxon>
        <taxon>Dikarya</taxon>
        <taxon>Ascomycota</taxon>
        <taxon>Pezizomycotina</taxon>
        <taxon>Dothideomycetes</taxon>
        <taxon>Dothideomycetes incertae sedis</taxon>
        <taxon>Botryosphaeriales</taxon>
        <taxon>Phyllostictaceae</taxon>
        <taxon>Phyllosticta</taxon>
    </lineage>
</organism>
<name>A0ABR1MCM8_9PEZI</name>
<evidence type="ECO:0000313" key="2">
    <source>
        <dbReference type="EMBL" id="KAK7544951.1"/>
    </source>
</evidence>
<feature type="compositionally biased region" description="Basic and acidic residues" evidence="1">
    <location>
        <begin position="117"/>
        <end position="130"/>
    </location>
</feature>